<dbReference type="SMART" id="SM01011">
    <property type="entry name" value="AMP_N"/>
    <property type="match status" value="1"/>
</dbReference>
<dbReference type="AlphaFoldDB" id="A0A845QP14"/>
<gene>
    <name evidence="9" type="ORF">D0435_15190</name>
</gene>
<keyword evidence="5" id="KW-0479">Metal-binding</keyword>
<evidence type="ECO:0000313" key="10">
    <source>
        <dbReference type="Proteomes" id="UP000446866"/>
    </source>
</evidence>
<evidence type="ECO:0000256" key="7">
    <source>
        <dbReference type="ARBA" id="ARBA00023211"/>
    </source>
</evidence>
<evidence type="ECO:0000256" key="1">
    <source>
        <dbReference type="ARBA" id="ARBA00001424"/>
    </source>
</evidence>
<dbReference type="Gene3D" id="3.90.230.10">
    <property type="entry name" value="Creatinase/methionine aminopeptidase superfamily"/>
    <property type="match status" value="1"/>
</dbReference>
<dbReference type="EC" id="3.4.11.9" evidence="4"/>
<dbReference type="PANTHER" id="PTHR43226:SF4">
    <property type="entry name" value="XAA-PRO AMINOPEPTIDASE 3"/>
    <property type="match status" value="1"/>
</dbReference>
<dbReference type="InterPro" id="IPR000994">
    <property type="entry name" value="Pept_M24"/>
</dbReference>
<dbReference type="PANTHER" id="PTHR43226">
    <property type="entry name" value="XAA-PRO AMINOPEPTIDASE 3"/>
    <property type="match status" value="1"/>
</dbReference>
<keyword evidence="7" id="KW-0464">Manganese</keyword>
<feature type="domain" description="Aminopeptidase P N-terminal" evidence="8">
    <location>
        <begin position="3"/>
        <end position="139"/>
    </location>
</feature>
<dbReference type="SUPFAM" id="SSF55920">
    <property type="entry name" value="Creatinase/aminopeptidase"/>
    <property type="match status" value="1"/>
</dbReference>
<keyword evidence="10" id="KW-1185">Reference proteome</keyword>
<dbReference type="GO" id="GO:0006508">
    <property type="term" value="P:proteolysis"/>
    <property type="evidence" value="ECO:0007669"/>
    <property type="project" value="TreeGrafter"/>
</dbReference>
<organism evidence="9 10">
    <name type="scientific">Anaerotruncus colihominis</name>
    <dbReference type="NCBI Taxonomy" id="169435"/>
    <lineage>
        <taxon>Bacteria</taxon>
        <taxon>Bacillati</taxon>
        <taxon>Bacillota</taxon>
        <taxon>Clostridia</taxon>
        <taxon>Eubacteriales</taxon>
        <taxon>Oscillospiraceae</taxon>
        <taxon>Anaerotruncus</taxon>
    </lineage>
</organism>
<keyword evidence="6" id="KW-0378">Hydrolase</keyword>
<evidence type="ECO:0000256" key="6">
    <source>
        <dbReference type="ARBA" id="ARBA00022801"/>
    </source>
</evidence>
<dbReference type="GO" id="GO:0030145">
    <property type="term" value="F:manganese ion binding"/>
    <property type="evidence" value="ECO:0007669"/>
    <property type="project" value="InterPro"/>
</dbReference>
<dbReference type="InterPro" id="IPR036005">
    <property type="entry name" value="Creatinase/aminopeptidase-like"/>
</dbReference>
<accession>A0A845QP14</accession>
<evidence type="ECO:0000256" key="3">
    <source>
        <dbReference type="ARBA" id="ARBA00008766"/>
    </source>
</evidence>
<dbReference type="InterPro" id="IPR052433">
    <property type="entry name" value="X-Pro_dipept-like"/>
</dbReference>
<evidence type="ECO:0000256" key="5">
    <source>
        <dbReference type="ARBA" id="ARBA00022723"/>
    </source>
</evidence>
<proteinExistence type="inferred from homology"/>
<sequence>MSITREEYANRRKQLSEKLEPGYPMLLFSGEPTPQWNEIDYPFEVDRNFYYLTGIDVPGCILVMMKNGSALMEQLFVPHSSSYDKTYFGPEKQPDYYTELSGIRVVGFTEDFKEQVLMVHFMCFPVSKVYTGSANQALQPDTEANRLFSQLRASYPALRIENIAEEIYQMRAIKSEAEIKLTKEAIDITREGMLSVMKHIKPGMYEYEAEAYIDFEAVKRGSRIIDIIASLQGGENATRLHYKEHTDKLNDGDLLLMDIGTNREYYNSDVTRTIPVNGKFTEEQKHWYNIVLKAQEMIIARMGPGKSRQGINTEAREMLGRELRAAGLIDENQPVNMTTAKNWAASNPADHCIGLLCHDVGSEAGIFEPGMIFTVEPGVYLKDLGLGIRIEDDVLITETGVEILSAGIPKTVEEIEAIMKK</sequence>
<comment type="catalytic activity">
    <reaction evidence="1">
        <text>Release of any N-terminal amino acid, including proline, that is linked to proline, even from a dipeptide or tripeptide.</text>
        <dbReference type="EC" id="3.4.11.9"/>
    </reaction>
</comment>
<name>A0A845QP14_9FIRM</name>
<reference evidence="9 10" key="1">
    <citation type="submission" date="2018-08" db="EMBL/GenBank/DDBJ databases">
        <title>Murine metabolic-syndrome-specific gut microbial biobank.</title>
        <authorList>
            <person name="Liu C."/>
        </authorList>
    </citation>
    <scope>NUCLEOTIDE SEQUENCE [LARGE SCALE GENOMIC DNA]</scope>
    <source>
        <strain evidence="9 10">28</strain>
    </source>
</reference>
<comment type="caution">
    <text evidence="9">The sequence shown here is derived from an EMBL/GenBank/DDBJ whole genome shotgun (WGS) entry which is preliminary data.</text>
</comment>
<dbReference type="RefSeq" id="WP_160203264.1">
    <property type="nucleotide sequence ID" value="NZ_QXWK01000048.1"/>
</dbReference>
<dbReference type="SUPFAM" id="SSF53092">
    <property type="entry name" value="Creatinase/prolidase N-terminal domain"/>
    <property type="match status" value="1"/>
</dbReference>
<dbReference type="Pfam" id="PF00557">
    <property type="entry name" value="Peptidase_M24"/>
    <property type="match status" value="1"/>
</dbReference>
<dbReference type="InterPro" id="IPR007865">
    <property type="entry name" value="Aminopep_P_N"/>
</dbReference>
<comment type="similarity">
    <text evidence="3">Belongs to the peptidase M24B family.</text>
</comment>
<evidence type="ECO:0000313" key="9">
    <source>
        <dbReference type="EMBL" id="NBH62985.1"/>
    </source>
</evidence>
<evidence type="ECO:0000256" key="2">
    <source>
        <dbReference type="ARBA" id="ARBA00001936"/>
    </source>
</evidence>
<evidence type="ECO:0000259" key="8">
    <source>
        <dbReference type="SMART" id="SM01011"/>
    </source>
</evidence>
<dbReference type="GO" id="GO:0070006">
    <property type="term" value="F:metalloaminopeptidase activity"/>
    <property type="evidence" value="ECO:0007669"/>
    <property type="project" value="InterPro"/>
</dbReference>
<dbReference type="GO" id="GO:0005829">
    <property type="term" value="C:cytosol"/>
    <property type="evidence" value="ECO:0007669"/>
    <property type="project" value="TreeGrafter"/>
</dbReference>
<evidence type="ECO:0000256" key="4">
    <source>
        <dbReference type="ARBA" id="ARBA00012574"/>
    </source>
</evidence>
<dbReference type="EMBL" id="QXWK01000048">
    <property type="protein sequence ID" value="NBH62985.1"/>
    <property type="molecule type" value="Genomic_DNA"/>
</dbReference>
<dbReference type="Pfam" id="PF05195">
    <property type="entry name" value="AMP_N"/>
    <property type="match status" value="1"/>
</dbReference>
<dbReference type="InterPro" id="IPR029149">
    <property type="entry name" value="Creatin/AminoP/Spt16_N"/>
</dbReference>
<dbReference type="Proteomes" id="UP000446866">
    <property type="component" value="Unassembled WGS sequence"/>
</dbReference>
<comment type="cofactor">
    <cofactor evidence="2">
        <name>Mn(2+)</name>
        <dbReference type="ChEBI" id="CHEBI:29035"/>
    </cofactor>
</comment>
<dbReference type="Gene3D" id="3.40.350.10">
    <property type="entry name" value="Creatinase/prolidase N-terminal domain"/>
    <property type="match status" value="1"/>
</dbReference>
<protein>
    <recommendedName>
        <fullName evidence="4">Xaa-Pro aminopeptidase</fullName>
        <ecNumber evidence="4">3.4.11.9</ecNumber>
    </recommendedName>
</protein>